<sequence>MGRTQQKDMISKAIQLYEEVFRFAFRKIKDKDAAQDIAQNVMEIVISKMHTLKNTEALKSWVMKITANEINAYFRKIEKYRKNTIDLQPDDGLDIVEQLQDLEADILEKLIREESQHNVIKALLRLEPIYQDIIRDHLVYEIPFTLIAEKRKIKYNTVKTRYKRGIESLKKEFEKVEKGGGKDE</sequence>
<proteinExistence type="inferred from homology"/>
<evidence type="ECO:0000313" key="7">
    <source>
        <dbReference type="Proteomes" id="UP001065549"/>
    </source>
</evidence>
<dbReference type="InterPro" id="IPR013325">
    <property type="entry name" value="RNA_pol_sigma_r2"/>
</dbReference>
<dbReference type="PANTHER" id="PTHR43133">
    <property type="entry name" value="RNA POLYMERASE ECF-TYPE SIGMA FACTO"/>
    <property type="match status" value="1"/>
</dbReference>
<dbReference type="Proteomes" id="UP001065549">
    <property type="component" value="Unassembled WGS sequence"/>
</dbReference>
<accession>A0A9J6QTB4</accession>
<keyword evidence="2" id="KW-0805">Transcription regulation</keyword>
<keyword evidence="7" id="KW-1185">Reference proteome</keyword>
<feature type="domain" description="RNA polymerase sigma-70 region 2" evidence="5">
    <location>
        <begin position="17"/>
        <end position="76"/>
    </location>
</feature>
<dbReference type="InterPro" id="IPR039425">
    <property type="entry name" value="RNA_pol_sigma-70-like"/>
</dbReference>
<protein>
    <submittedName>
        <fullName evidence="6">Sigma-70 family RNA polymerase sigma factor</fullName>
    </submittedName>
</protein>
<dbReference type="GO" id="GO:0006352">
    <property type="term" value="P:DNA-templated transcription initiation"/>
    <property type="evidence" value="ECO:0007669"/>
    <property type="project" value="InterPro"/>
</dbReference>
<evidence type="ECO:0000313" key="6">
    <source>
        <dbReference type="EMBL" id="MCU7377823.1"/>
    </source>
</evidence>
<gene>
    <name evidence="6" type="ORF">OBO34_05575</name>
</gene>
<dbReference type="InterPro" id="IPR014284">
    <property type="entry name" value="RNA_pol_sigma-70_dom"/>
</dbReference>
<evidence type="ECO:0000259" key="5">
    <source>
        <dbReference type="Pfam" id="PF04542"/>
    </source>
</evidence>
<reference evidence="6" key="1">
    <citation type="submission" date="2022-09" db="EMBL/GenBank/DDBJ databases">
        <title>Culturomic study of gut microbiota in children with autism spectrum disorder.</title>
        <authorList>
            <person name="Efimov B.A."/>
            <person name="Chaplin A.V."/>
            <person name="Sokolova S.R."/>
            <person name="Pikina A.P."/>
            <person name="Korzhanova M."/>
            <person name="Belova V."/>
            <person name="Korostin D."/>
        </authorList>
    </citation>
    <scope>NUCLEOTIDE SEQUENCE</scope>
    <source>
        <strain evidence="6">ASD5510</strain>
    </source>
</reference>
<dbReference type="InterPro" id="IPR036388">
    <property type="entry name" value="WH-like_DNA-bd_sf"/>
</dbReference>
<dbReference type="Pfam" id="PF04542">
    <property type="entry name" value="Sigma70_r2"/>
    <property type="match status" value="1"/>
</dbReference>
<dbReference type="PANTHER" id="PTHR43133:SF60">
    <property type="entry name" value="RNA POLYMERASE SIGMA FACTOR SIGV"/>
    <property type="match status" value="1"/>
</dbReference>
<dbReference type="InterPro" id="IPR013324">
    <property type="entry name" value="RNA_pol_sigma_r3/r4-like"/>
</dbReference>
<evidence type="ECO:0000256" key="2">
    <source>
        <dbReference type="ARBA" id="ARBA00023015"/>
    </source>
</evidence>
<dbReference type="RefSeq" id="WP_253019653.1">
    <property type="nucleotide sequence ID" value="NZ_JAOSHN010000002.1"/>
</dbReference>
<name>A0A9J6QTB4_9FIRM</name>
<dbReference type="SUPFAM" id="SSF88946">
    <property type="entry name" value="Sigma2 domain of RNA polymerase sigma factors"/>
    <property type="match status" value="1"/>
</dbReference>
<evidence type="ECO:0000256" key="4">
    <source>
        <dbReference type="ARBA" id="ARBA00023163"/>
    </source>
</evidence>
<dbReference type="SUPFAM" id="SSF88659">
    <property type="entry name" value="Sigma3 and sigma4 domains of RNA polymerase sigma factors"/>
    <property type="match status" value="1"/>
</dbReference>
<dbReference type="AlphaFoldDB" id="A0A9J6QTB4"/>
<evidence type="ECO:0000256" key="3">
    <source>
        <dbReference type="ARBA" id="ARBA00023082"/>
    </source>
</evidence>
<comment type="similarity">
    <text evidence="1">Belongs to the sigma-70 factor family. ECF subfamily.</text>
</comment>
<keyword evidence="4" id="KW-0804">Transcription</keyword>
<comment type="caution">
    <text evidence="6">The sequence shown here is derived from an EMBL/GenBank/DDBJ whole genome shotgun (WGS) entry which is preliminary data.</text>
</comment>
<dbReference type="GO" id="GO:0016987">
    <property type="term" value="F:sigma factor activity"/>
    <property type="evidence" value="ECO:0007669"/>
    <property type="project" value="UniProtKB-KW"/>
</dbReference>
<keyword evidence="3" id="KW-0731">Sigma factor</keyword>
<evidence type="ECO:0000256" key="1">
    <source>
        <dbReference type="ARBA" id="ARBA00010641"/>
    </source>
</evidence>
<dbReference type="NCBIfam" id="TIGR02937">
    <property type="entry name" value="sigma70-ECF"/>
    <property type="match status" value="1"/>
</dbReference>
<dbReference type="Gene3D" id="1.10.1740.10">
    <property type="match status" value="1"/>
</dbReference>
<organism evidence="6 7">
    <name type="scientific">Hominibacterium faecale</name>
    <dbReference type="NCBI Taxonomy" id="2839743"/>
    <lineage>
        <taxon>Bacteria</taxon>
        <taxon>Bacillati</taxon>
        <taxon>Bacillota</taxon>
        <taxon>Clostridia</taxon>
        <taxon>Peptostreptococcales</taxon>
        <taxon>Anaerovoracaceae</taxon>
        <taxon>Hominibacterium</taxon>
    </lineage>
</organism>
<dbReference type="InterPro" id="IPR007627">
    <property type="entry name" value="RNA_pol_sigma70_r2"/>
</dbReference>
<dbReference type="EMBL" id="JAOSHN010000002">
    <property type="protein sequence ID" value="MCU7377823.1"/>
    <property type="molecule type" value="Genomic_DNA"/>
</dbReference>
<dbReference type="Gene3D" id="1.10.10.10">
    <property type="entry name" value="Winged helix-like DNA-binding domain superfamily/Winged helix DNA-binding domain"/>
    <property type="match status" value="1"/>
</dbReference>